<dbReference type="InterPro" id="IPR049490">
    <property type="entry name" value="C883_1060-like_KR_N"/>
</dbReference>
<evidence type="ECO:0000313" key="13">
    <source>
        <dbReference type="Proteomes" id="UP000253507"/>
    </source>
</evidence>
<dbReference type="InterPro" id="IPR049551">
    <property type="entry name" value="PKS_DH_C"/>
</dbReference>
<evidence type="ECO:0000256" key="5">
    <source>
        <dbReference type="ARBA" id="ARBA00023194"/>
    </source>
</evidence>
<dbReference type="InterPro" id="IPR013968">
    <property type="entry name" value="PKS_KR"/>
</dbReference>
<dbReference type="InterPro" id="IPR020807">
    <property type="entry name" value="PKS_DH"/>
</dbReference>
<evidence type="ECO:0000259" key="11">
    <source>
        <dbReference type="PROSITE" id="PS52019"/>
    </source>
</evidence>
<feature type="region of interest" description="Disordered" evidence="8">
    <location>
        <begin position="1"/>
        <end position="47"/>
    </location>
</feature>
<feature type="active site" description="Proton acceptor; for dehydratase activity" evidence="7">
    <location>
        <position position="1566"/>
    </location>
</feature>
<evidence type="ECO:0000256" key="8">
    <source>
        <dbReference type="SAM" id="MobiDB-lite"/>
    </source>
</evidence>
<dbReference type="SMART" id="SM00823">
    <property type="entry name" value="PKS_PP"/>
    <property type="match status" value="1"/>
</dbReference>
<dbReference type="EMBL" id="QOIM01000025">
    <property type="protein sequence ID" value="RCG22272.1"/>
    <property type="molecule type" value="Genomic_DNA"/>
</dbReference>
<dbReference type="PROSITE" id="PS00012">
    <property type="entry name" value="PHOSPHOPANTETHEINE"/>
    <property type="match status" value="1"/>
</dbReference>
<evidence type="ECO:0000256" key="1">
    <source>
        <dbReference type="ARBA" id="ARBA00004792"/>
    </source>
</evidence>
<feature type="region of interest" description="Disordered" evidence="8">
    <location>
        <begin position="1914"/>
        <end position="1942"/>
    </location>
</feature>
<dbReference type="Pfam" id="PF08659">
    <property type="entry name" value="KR"/>
    <property type="match status" value="1"/>
</dbReference>
<dbReference type="InterPro" id="IPR009081">
    <property type="entry name" value="PP-bd_ACP"/>
</dbReference>
<accession>A0A367EX99</accession>
<dbReference type="PROSITE" id="PS50075">
    <property type="entry name" value="CARRIER"/>
    <property type="match status" value="1"/>
</dbReference>
<dbReference type="InterPro" id="IPR016036">
    <property type="entry name" value="Malonyl_transacylase_ACP-bd"/>
</dbReference>
<gene>
    <name evidence="12" type="ORF">DQ392_07245</name>
</gene>
<feature type="region of interest" description="Disordered" evidence="8">
    <location>
        <begin position="855"/>
        <end position="875"/>
    </location>
</feature>
<dbReference type="SUPFAM" id="SSF47336">
    <property type="entry name" value="ACP-like"/>
    <property type="match status" value="1"/>
</dbReference>
<dbReference type="InterPro" id="IPR014030">
    <property type="entry name" value="Ketoacyl_synth_N"/>
</dbReference>
<dbReference type="RefSeq" id="WP_114014665.1">
    <property type="nucleotide sequence ID" value="NZ_QOIM01000025.1"/>
</dbReference>
<dbReference type="Pfam" id="PF02801">
    <property type="entry name" value="Ketoacyl-synt_C"/>
    <property type="match status" value="1"/>
</dbReference>
<dbReference type="CDD" id="cd08953">
    <property type="entry name" value="KR_2_SDR_x"/>
    <property type="match status" value="1"/>
</dbReference>
<evidence type="ECO:0000256" key="4">
    <source>
        <dbReference type="ARBA" id="ARBA00022679"/>
    </source>
</evidence>
<dbReference type="Gene3D" id="3.40.366.10">
    <property type="entry name" value="Malonyl-Coenzyme A Acyl Carrier Protein, domain 2"/>
    <property type="match status" value="1"/>
</dbReference>
<feature type="region of interest" description="Disordered" evidence="8">
    <location>
        <begin position="917"/>
        <end position="946"/>
    </location>
</feature>
<feature type="compositionally biased region" description="Low complexity" evidence="8">
    <location>
        <begin position="1491"/>
        <end position="1513"/>
    </location>
</feature>
<dbReference type="InterPro" id="IPR006162">
    <property type="entry name" value="Ppantetheine_attach_site"/>
</dbReference>
<keyword evidence="13" id="KW-1185">Reference proteome</keyword>
<dbReference type="CDD" id="cd00833">
    <property type="entry name" value="PKS"/>
    <property type="match status" value="1"/>
</dbReference>
<dbReference type="InterPro" id="IPR032821">
    <property type="entry name" value="PKS_assoc"/>
</dbReference>
<dbReference type="PANTHER" id="PTHR43775">
    <property type="entry name" value="FATTY ACID SYNTHASE"/>
    <property type="match status" value="1"/>
</dbReference>
<dbReference type="InterPro" id="IPR049552">
    <property type="entry name" value="PKS_DH_N"/>
</dbReference>
<dbReference type="GO" id="GO:0004315">
    <property type="term" value="F:3-oxoacyl-[acyl-carrier-protein] synthase activity"/>
    <property type="evidence" value="ECO:0007669"/>
    <property type="project" value="InterPro"/>
</dbReference>
<feature type="active site" description="Proton donor; for dehydratase activity" evidence="7">
    <location>
        <position position="1734"/>
    </location>
</feature>
<dbReference type="SMART" id="SM00826">
    <property type="entry name" value="PKS_DH"/>
    <property type="match status" value="1"/>
</dbReference>
<dbReference type="InterPro" id="IPR057326">
    <property type="entry name" value="KR_dom"/>
</dbReference>
<dbReference type="PROSITE" id="PS52019">
    <property type="entry name" value="PKS_MFAS_DH"/>
    <property type="match status" value="1"/>
</dbReference>
<feature type="region of interest" description="Disordered" evidence="8">
    <location>
        <begin position="1480"/>
        <end position="1541"/>
    </location>
</feature>
<protein>
    <submittedName>
        <fullName evidence="12">SDR family NAD(P)-dependent oxidoreductase</fullName>
    </submittedName>
</protein>
<dbReference type="Gene3D" id="3.30.70.3290">
    <property type="match status" value="1"/>
</dbReference>
<dbReference type="InterPro" id="IPR036291">
    <property type="entry name" value="NAD(P)-bd_dom_sf"/>
</dbReference>
<dbReference type="Gene3D" id="3.40.50.720">
    <property type="entry name" value="NAD(P)-binding Rossmann-like Domain"/>
    <property type="match status" value="1"/>
</dbReference>
<reference evidence="12 13" key="1">
    <citation type="submission" date="2018-06" db="EMBL/GenBank/DDBJ databases">
        <title>Streptomyces reniochalinae sp. nov. and Streptomyces diacarnus sp. nov. from marine sponges.</title>
        <authorList>
            <person name="Li L."/>
        </authorList>
    </citation>
    <scope>NUCLEOTIDE SEQUENCE [LARGE SCALE GENOMIC DNA]</scope>
    <source>
        <strain evidence="12 13">LHW50302</strain>
    </source>
</reference>
<dbReference type="SUPFAM" id="SSF53901">
    <property type="entry name" value="Thiolase-like"/>
    <property type="match status" value="1"/>
</dbReference>
<dbReference type="GO" id="GO:0006633">
    <property type="term" value="P:fatty acid biosynthetic process"/>
    <property type="evidence" value="ECO:0007669"/>
    <property type="project" value="InterPro"/>
</dbReference>
<dbReference type="Gene3D" id="3.10.129.110">
    <property type="entry name" value="Polyketide synthase dehydratase"/>
    <property type="match status" value="1"/>
</dbReference>
<dbReference type="SMART" id="SM00825">
    <property type="entry name" value="PKS_KS"/>
    <property type="match status" value="1"/>
</dbReference>
<dbReference type="InterPro" id="IPR014031">
    <property type="entry name" value="Ketoacyl_synth_C"/>
</dbReference>
<feature type="domain" description="Carrier" evidence="9">
    <location>
        <begin position="1940"/>
        <end position="2013"/>
    </location>
</feature>
<feature type="compositionally biased region" description="Basic and acidic residues" evidence="8">
    <location>
        <begin position="933"/>
        <end position="946"/>
    </location>
</feature>
<evidence type="ECO:0000256" key="2">
    <source>
        <dbReference type="ARBA" id="ARBA00022450"/>
    </source>
</evidence>
<dbReference type="InterPro" id="IPR049900">
    <property type="entry name" value="PKS_mFAS_DH"/>
</dbReference>
<dbReference type="Pfam" id="PF00698">
    <property type="entry name" value="Acyl_transf_1"/>
    <property type="match status" value="1"/>
</dbReference>
<dbReference type="InterPro" id="IPR016035">
    <property type="entry name" value="Acyl_Trfase/lysoPLipase"/>
</dbReference>
<feature type="domain" description="Ketosynthase family 3 (KS3)" evidence="10">
    <location>
        <begin position="48"/>
        <end position="476"/>
    </location>
</feature>
<dbReference type="GO" id="GO:0017000">
    <property type="term" value="P:antibiotic biosynthetic process"/>
    <property type="evidence" value="ECO:0007669"/>
    <property type="project" value="UniProtKB-KW"/>
</dbReference>
<evidence type="ECO:0000259" key="10">
    <source>
        <dbReference type="PROSITE" id="PS52004"/>
    </source>
</evidence>
<evidence type="ECO:0000256" key="6">
    <source>
        <dbReference type="ARBA" id="ARBA00023315"/>
    </source>
</evidence>
<dbReference type="SMART" id="SM00827">
    <property type="entry name" value="PKS_AT"/>
    <property type="match status" value="1"/>
</dbReference>
<feature type="region of interest" description="C-terminal hotdog fold" evidence="7">
    <location>
        <begin position="1673"/>
        <end position="1816"/>
    </location>
</feature>
<dbReference type="InterPro" id="IPR018201">
    <property type="entry name" value="Ketoacyl_synth_AS"/>
</dbReference>
<dbReference type="Gene3D" id="1.10.1200.10">
    <property type="entry name" value="ACP-like"/>
    <property type="match status" value="1"/>
</dbReference>
<dbReference type="SUPFAM" id="SSF55048">
    <property type="entry name" value="Probable ACP-binding domain of malonyl-CoA ACP transacylase"/>
    <property type="match status" value="1"/>
</dbReference>
<dbReference type="Pfam" id="PF00550">
    <property type="entry name" value="PP-binding"/>
    <property type="match status" value="1"/>
</dbReference>
<sequence>MRDHRGRGCTVHRTNPRGPALEPGDRQADARAHERGPASDTGPRPHDRDAVAVVGMALRVPGSEGPDAFWANLTSGVESVTRYDAEELRAAGIPDSALADPHYVRAKPALGEVAGFDARFFGLTPREAQVRDPQHRLFLESAYTALEHAGYDPFHVPGVVGVYGGGAPNLYREWNVAARPEASAFLGEVGVMVANAADYLTTAVSHHLGLTGPSVNVATACSTSLVAVHTACRALRTGECDAAVAGGVQVELPRITGYHAAEGGMFSLTGRVRPFDADADGTIFGTGVGTVVLKRYADAVRDGDHVHAVIRASAINNDGNLKAGFTAPSVEGQARLIRRVMRESGIDPARIGYVEAHGTGTRVGDPIEVNALTRAYRDLGHTGVADIPIGSVKGNVGHLGPAAGVVGLIKAVLALGYGRIPPSINYRRPHPAIDFESGPFHVNTGLTDWPAHHDVRLAAVSSFGVGGTNAHVVVEQPPPPREIRRPDSGRPPLLTVSARTPAALAAATGRLADALEADPGGDLHDVAATLARGRPHLRHRAAVVPGEDGPAGALRAAPTDAAPAPADGAPVALLFPGQGSQHLGMGQRLYEQESVFREAVDECARVARPLLDADLTAVMFAADEPGAAARLTRTALAQPALFTVEYAMARLLGAWGLRPAAMAGHSVGEYVAACLAGVLSPADALRLVVRRGALVQELPGGSMLAVPLAAKELPRVEGADIAAHNGARLTVVSGPDEAVDAVQAALAERGVTGQRLHTSHAFHSAMMEPACEPFAAEVAKVELHAPTLPFLSNVTGTWITDEQAVDPAYWARHLRAPVRFAPAVGLLLDDSDLLFAEAGPGQVLTGLTRAQALASGQRNRTVAPTMPSPQGTEEGPGCLARAVGALWSAGAQIDWDAYLGGEWHRVPLPTYPFQRTEHWLDPGGKPATPAPADEQRHEPDEGRRPIERSLFRPEWREESAPAPATASLAHTWLVFRKGAGLDETVTALRRAGGQVVTVEPGASFARLTGSRYLVRPGAREDYDALADALAADGLTPERVLHGWLFGPPDETYGTDDVAGWLDLGFFSVLFLAQAYAERTTARAPGMRWDVAGSRLRAVTGAEPVEPARAAVTGVCDVLAKELPDIAVRCLDLSEQRHTAGLLEELARPGGTAPAFAACGDRWIALRGRRRWLLSYAPVPEPRVRGAAGPLRERGTYLITGGLGGIGLAVAEGLAKAVRARLVLTSRSAFPPQEEWDQIAADNSDGGGSDGGGERGGAGTGPGARETVRLLRRLQGYGAEVLVCRADVTDEAAMRAVVEQAEDQCGTVDGVFHTAGVPGGGLLALKSRAEAERVMASKVRGTLVLDRLLGERVELMVLFSSITSVAGNLGQTDYAAANAFMDAYAHARAAEGPGFTVSVNWDAWAEVGMAAKADALAPAAFRALQAGSTTVEAGALAAAGDRAPAAGAEPEAAAPVAGEPVSASVPEPVPVSVPVSAAESVSVPAPGPASVPGPASAPGAESSSGPGPEPTSASWTGDRPGPESAPGTHPLLGERVGTVTGAGTDDGARIVYRTVVDGESNWVSREHRVAGTPVWPATAYLEMARAAGAEALAGDPVAPVPLLLSDVTFLSVLTLTAPTALRTALDPDRDGYRFTVASRRDDEGEWTEHATGHVRSAPKSPAHVHDLEVLRECFPVVKPDTEPYEPEPGLIDFGPRWTNIAELRRDGSSALARIEMPAPYLAELADYPLHPALFDAATSNAVYLPELGPTGESYLPFTISGVTLRGPLPPVVHVYTRRRGAHRTMVTFDLTLTDAEGREVVDVTGYTVRIWDPGAFRDSLVTRASAAPTPERAASAVRAPEEPSAQVPTGPPAGPPAGSGIGGAFAIRPEEGIQALWHILGDRLGPQIVVVPEGIRQRLRAVEALTQNVIAQAGQAPEHAVPAAGPTASAAGRGAGPGADEAPASTHARLAKLWSDALGIDDIGMDDDFFALGGNSLVGVQLAARVRREFDTELPIATLIENPTVRAIAGIITA</sequence>
<comment type="pathway">
    <text evidence="1">Antibiotic biosynthesis.</text>
</comment>
<dbReference type="InterPro" id="IPR016039">
    <property type="entry name" value="Thiolase-like"/>
</dbReference>
<dbReference type="InterPro" id="IPR050091">
    <property type="entry name" value="PKS_NRPS_Biosynth_Enz"/>
</dbReference>
<keyword evidence="6" id="KW-0012">Acyltransferase</keyword>
<dbReference type="PROSITE" id="PS52004">
    <property type="entry name" value="KS3_2"/>
    <property type="match status" value="1"/>
</dbReference>
<organism evidence="12 13">
    <name type="scientific">Streptomyces reniochalinae</name>
    <dbReference type="NCBI Taxonomy" id="2250578"/>
    <lineage>
        <taxon>Bacteria</taxon>
        <taxon>Bacillati</taxon>
        <taxon>Actinomycetota</taxon>
        <taxon>Actinomycetes</taxon>
        <taxon>Kitasatosporales</taxon>
        <taxon>Streptomycetaceae</taxon>
        <taxon>Streptomyces</taxon>
    </lineage>
</organism>
<feature type="region of interest" description="N-terminal hotdog fold" evidence="7">
    <location>
        <begin position="1528"/>
        <end position="1660"/>
    </location>
</feature>
<dbReference type="SMART" id="SM00822">
    <property type="entry name" value="PKS_KR"/>
    <property type="match status" value="1"/>
</dbReference>
<feature type="domain" description="PKS/mFAS DH" evidence="11">
    <location>
        <begin position="1528"/>
        <end position="1816"/>
    </location>
</feature>
<dbReference type="GO" id="GO:0004312">
    <property type="term" value="F:fatty acid synthase activity"/>
    <property type="evidence" value="ECO:0007669"/>
    <property type="project" value="TreeGrafter"/>
</dbReference>
<dbReference type="InterPro" id="IPR036736">
    <property type="entry name" value="ACP-like_sf"/>
</dbReference>
<evidence type="ECO:0000256" key="3">
    <source>
        <dbReference type="ARBA" id="ARBA00022553"/>
    </source>
</evidence>
<dbReference type="GO" id="GO:0031177">
    <property type="term" value="F:phosphopantetheine binding"/>
    <property type="evidence" value="ECO:0007669"/>
    <property type="project" value="InterPro"/>
</dbReference>
<dbReference type="Pfam" id="PF14765">
    <property type="entry name" value="PS-DH"/>
    <property type="match status" value="1"/>
</dbReference>
<keyword evidence="3" id="KW-0597">Phosphoprotein</keyword>
<dbReference type="Pfam" id="PF00109">
    <property type="entry name" value="ketoacyl-synt"/>
    <property type="match status" value="1"/>
</dbReference>
<dbReference type="InterPro" id="IPR020841">
    <property type="entry name" value="PKS_Beta-ketoAc_synthase_dom"/>
</dbReference>
<feature type="region of interest" description="Disordered" evidence="8">
    <location>
        <begin position="1233"/>
        <end position="1263"/>
    </location>
</feature>
<evidence type="ECO:0000313" key="12">
    <source>
        <dbReference type="EMBL" id="RCG22272.1"/>
    </source>
</evidence>
<dbReference type="SUPFAM" id="SSF51735">
    <property type="entry name" value="NAD(P)-binding Rossmann-fold domains"/>
    <property type="match status" value="2"/>
</dbReference>
<proteinExistence type="predicted"/>
<dbReference type="InterPro" id="IPR014043">
    <property type="entry name" value="Acyl_transferase_dom"/>
</dbReference>
<keyword evidence="2" id="KW-0596">Phosphopantetheine</keyword>
<dbReference type="Gene3D" id="3.40.47.10">
    <property type="match status" value="1"/>
</dbReference>
<dbReference type="PROSITE" id="PS00606">
    <property type="entry name" value="KS3_1"/>
    <property type="match status" value="1"/>
</dbReference>
<comment type="caution">
    <text evidence="12">The sequence shown here is derived from an EMBL/GenBank/DDBJ whole genome shotgun (WGS) entry which is preliminary data.</text>
</comment>
<dbReference type="InterPro" id="IPR001227">
    <property type="entry name" value="Ac_transferase_dom_sf"/>
</dbReference>
<dbReference type="OrthoDB" id="9778690at2"/>
<evidence type="ECO:0000256" key="7">
    <source>
        <dbReference type="PROSITE-ProRule" id="PRU01363"/>
    </source>
</evidence>
<dbReference type="Pfam" id="PF21089">
    <property type="entry name" value="PKS_DH_N"/>
    <property type="match status" value="1"/>
</dbReference>
<name>A0A367EX99_9ACTN</name>
<feature type="compositionally biased region" description="Basic and acidic residues" evidence="8">
    <location>
        <begin position="23"/>
        <end position="47"/>
    </location>
</feature>
<dbReference type="Pfam" id="PF21394">
    <property type="entry name" value="Beta-ketacyl_N"/>
    <property type="match status" value="1"/>
</dbReference>
<dbReference type="InterPro" id="IPR042104">
    <property type="entry name" value="PKS_dehydratase_sf"/>
</dbReference>
<feature type="region of interest" description="Disordered" evidence="8">
    <location>
        <begin position="1826"/>
        <end position="1863"/>
    </location>
</feature>
<dbReference type="PANTHER" id="PTHR43775:SF37">
    <property type="entry name" value="SI:DKEY-61P9.11"/>
    <property type="match status" value="1"/>
</dbReference>
<evidence type="ECO:0000259" key="9">
    <source>
        <dbReference type="PROSITE" id="PS50075"/>
    </source>
</evidence>
<dbReference type="InterPro" id="IPR020806">
    <property type="entry name" value="PKS_PP-bd"/>
</dbReference>
<dbReference type="Pfam" id="PF16197">
    <property type="entry name" value="KAsynt_C_assoc"/>
    <property type="match status" value="1"/>
</dbReference>
<keyword evidence="5" id="KW-0045">Antibiotic biosynthesis</keyword>
<feature type="compositionally biased region" description="Gly residues" evidence="8">
    <location>
        <begin position="1244"/>
        <end position="1261"/>
    </location>
</feature>
<dbReference type="SUPFAM" id="SSF52151">
    <property type="entry name" value="FabD/lysophospholipase-like"/>
    <property type="match status" value="1"/>
</dbReference>
<feature type="compositionally biased region" description="Low complexity" evidence="8">
    <location>
        <begin position="1919"/>
        <end position="1942"/>
    </location>
</feature>
<dbReference type="Proteomes" id="UP000253507">
    <property type="component" value="Unassembled WGS sequence"/>
</dbReference>
<keyword evidence="4" id="KW-0808">Transferase</keyword>